<evidence type="ECO:0008006" key="3">
    <source>
        <dbReference type="Google" id="ProtNLM"/>
    </source>
</evidence>
<accession>A0ABR9EHZ7</accession>
<evidence type="ECO:0000313" key="2">
    <source>
        <dbReference type="Proteomes" id="UP000615755"/>
    </source>
</evidence>
<proteinExistence type="predicted"/>
<sequence length="37" mass="4259">MTGYSYALRLSRHAQSRQAVHSVSEWLQKSMQFSEAS</sequence>
<reference evidence="1 2" key="1">
    <citation type="submission" date="2015-03" db="EMBL/GenBank/DDBJ databases">
        <title>Genome sequence of Pseudoalteromonas aurantia.</title>
        <authorList>
            <person name="Xie B.-B."/>
            <person name="Rong J.-C."/>
            <person name="Qin Q.-L."/>
            <person name="Zhang Y.-Z."/>
        </authorList>
    </citation>
    <scope>NUCLEOTIDE SEQUENCE [LARGE SCALE GENOMIC DNA]</scope>
    <source>
        <strain evidence="1 2">208</strain>
    </source>
</reference>
<protein>
    <recommendedName>
        <fullName evidence="3">LysR family transcriptional regulator</fullName>
    </recommendedName>
</protein>
<organism evidence="1 2">
    <name type="scientific">Pseudoalteromonas aurantia 208</name>
    <dbReference type="NCBI Taxonomy" id="1314867"/>
    <lineage>
        <taxon>Bacteria</taxon>
        <taxon>Pseudomonadati</taxon>
        <taxon>Pseudomonadota</taxon>
        <taxon>Gammaproteobacteria</taxon>
        <taxon>Alteromonadales</taxon>
        <taxon>Pseudoalteromonadaceae</taxon>
        <taxon>Pseudoalteromonas</taxon>
    </lineage>
</organism>
<comment type="caution">
    <text evidence="1">The sequence shown here is derived from an EMBL/GenBank/DDBJ whole genome shotgun (WGS) entry which is preliminary data.</text>
</comment>
<keyword evidence="2" id="KW-1185">Reference proteome</keyword>
<evidence type="ECO:0000313" key="1">
    <source>
        <dbReference type="EMBL" id="MBE0370554.1"/>
    </source>
</evidence>
<dbReference type="EMBL" id="AQGV01000015">
    <property type="protein sequence ID" value="MBE0370554.1"/>
    <property type="molecule type" value="Genomic_DNA"/>
</dbReference>
<gene>
    <name evidence="1" type="ORF">PAUR_b0616</name>
</gene>
<dbReference type="Proteomes" id="UP000615755">
    <property type="component" value="Unassembled WGS sequence"/>
</dbReference>
<name>A0ABR9EHZ7_9GAMM</name>